<feature type="compositionally biased region" description="Polar residues" evidence="8">
    <location>
        <begin position="596"/>
        <end position="609"/>
    </location>
</feature>
<dbReference type="Pfam" id="PF13177">
    <property type="entry name" value="DNA_pol3_delta2"/>
    <property type="match status" value="1"/>
</dbReference>
<keyword evidence="13" id="KW-1185">Reference proteome</keyword>
<feature type="compositionally biased region" description="Basic and acidic residues" evidence="8">
    <location>
        <begin position="18"/>
        <end position="33"/>
    </location>
</feature>
<evidence type="ECO:0000256" key="8">
    <source>
        <dbReference type="SAM" id="MobiDB-lite"/>
    </source>
</evidence>
<evidence type="ECO:0000313" key="13">
    <source>
        <dbReference type="Proteomes" id="UP000325577"/>
    </source>
</evidence>
<dbReference type="PANTHER" id="PTHR11669:SF51">
    <property type="entry name" value="AAA+ ATPASE DOMAIN-CONTAINING PROTEIN"/>
    <property type="match status" value="1"/>
</dbReference>
<dbReference type="GO" id="GO:0006261">
    <property type="term" value="P:DNA-templated DNA replication"/>
    <property type="evidence" value="ECO:0007669"/>
    <property type="project" value="TreeGrafter"/>
</dbReference>
<dbReference type="EMBL" id="CM018045">
    <property type="protein sequence ID" value="KAA8528828.1"/>
    <property type="molecule type" value="Genomic_DNA"/>
</dbReference>
<evidence type="ECO:0000259" key="9">
    <source>
        <dbReference type="Pfam" id="PF12169"/>
    </source>
</evidence>
<keyword evidence="6 7" id="KW-0175">Coiled coil</keyword>
<dbReference type="InterPro" id="IPR022754">
    <property type="entry name" value="DNA_pol_III_gamma-3"/>
</dbReference>
<dbReference type="GO" id="GO:0006281">
    <property type="term" value="P:DNA repair"/>
    <property type="evidence" value="ECO:0007669"/>
    <property type="project" value="TreeGrafter"/>
</dbReference>
<dbReference type="CDD" id="cd00009">
    <property type="entry name" value="AAA"/>
    <property type="match status" value="1"/>
</dbReference>
<comment type="similarity">
    <text evidence="1">Belongs to the DnaX/STICHEL family.</text>
</comment>
<feature type="domain" description="STICHEL DnaA-N-like alpha-beta" evidence="11">
    <location>
        <begin position="645"/>
        <end position="688"/>
    </location>
</feature>
<dbReference type="Pfam" id="PF12169">
    <property type="entry name" value="DNA_pol3_gamma3"/>
    <property type="match status" value="1"/>
</dbReference>
<feature type="domain" description="DNA polymerase III gamma subunit" evidence="9">
    <location>
        <begin position="440"/>
        <end position="558"/>
    </location>
</feature>
<evidence type="ECO:0000256" key="3">
    <source>
        <dbReference type="ARBA" id="ARBA00022741"/>
    </source>
</evidence>
<dbReference type="Gene3D" id="1.20.272.10">
    <property type="match status" value="1"/>
</dbReference>
<accession>A0A5J5AF78</accession>
<dbReference type="InterPro" id="IPR008921">
    <property type="entry name" value="DNA_pol3_clamp-load_cplx_C"/>
</dbReference>
<dbReference type="Proteomes" id="UP000325577">
    <property type="component" value="Linkage Group LG21"/>
</dbReference>
<evidence type="ECO:0000256" key="4">
    <source>
        <dbReference type="ARBA" id="ARBA00022833"/>
    </source>
</evidence>
<feature type="region of interest" description="Disordered" evidence="8">
    <location>
        <begin position="583"/>
        <end position="617"/>
    </location>
</feature>
<dbReference type="SUPFAM" id="SSF52540">
    <property type="entry name" value="P-loop containing nucleoside triphosphate hydrolases"/>
    <property type="match status" value="1"/>
</dbReference>
<dbReference type="InterPro" id="IPR045085">
    <property type="entry name" value="HLD_clamp_pol_III_gamma_tau"/>
</dbReference>
<keyword evidence="5" id="KW-0067">ATP-binding</keyword>
<evidence type="ECO:0000256" key="7">
    <source>
        <dbReference type="SAM" id="Coils"/>
    </source>
</evidence>
<evidence type="ECO:0000259" key="11">
    <source>
        <dbReference type="Pfam" id="PF23007"/>
    </source>
</evidence>
<dbReference type="Pfam" id="PF22608">
    <property type="entry name" value="DNAX_ATPase_lid"/>
    <property type="match status" value="1"/>
</dbReference>
<feature type="region of interest" description="Disordered" evidence="8">
    <location>
        <begin position="739"/>
        <end position="775"/>
    </location>
</feature>
<dbReference type="GO" id="GO:0005663">
    <property type="term" value="C:DNA replication factor C complex"/>
    <property type="evidence" value="ECO:0007669"/>
    <property type="project" value="TreeGrafter"/>
</dbReference>
<evidence type="ECO:0000256" key="1">
    <source>
        <dbReference type="ARBA" id="ARBA00006360"/>
    </source>
</evidence>
<dbReference type="AlphaFoldDB" id="A0A5J5AF78"/>
<organism evidence="12 13">
    <name type="scientific">Nyssa sinensis</name>
    <dbReference type="NCBI Taxonomy" id="561372"/>
    <lineage>
        <taxon>Eukaryota</taxon>
        <taxon>Viridiplantae</taxon>
        <taxon>Streptophyta</taxon>
        <taxon>Embryophyta</taxon>
        <taxon>Tracheophyta</taxon>
        <taxon>Spermatophyta</taxon>
        <taxon>Magnoliopsida</taxon>
        <taxon>eudicotyledons</taxon>
        <taxon>Gunneridae</taxon>
        <taxon>Pentapetalae</taxon>
        <taxon>asterids</taxon>
        <taxon>Cornales</taxon>
        <taxon>Nyssaceae</taxon>
        <taxon>Nyssa</taxon>
    </lineage>
</organism>
<evidence type="ECO:0000259" key="10">
    <source>
        <dbReference type="Pfam" id="PF22608"/>
    </source>
</evidence>
<keyword evidence="4" id="KW-0862">Zinc</keyword>
<reference evidence="12 13" key="1">
    <citation type="submission" date="2019-09" db="EMBL/GenBank/DDBJ databases">
        <title>A chromosome-level genome assembly of the Chinese tupelo Nyssa sinensis.</title>
        <authorList>
            <person name="Yang X."/>
            <person name="Kang M."/>
            <person name="Yang Y."/>
            <person name="Xiong H."/>
            <person name="Wang M."/>
            <person name="Zhang Z."/>
            <person name="Wang Z."/>
            <person name="Wu H."/>
            <person name="Ma T."/>
            <person name="Liu J."/>
            <person name="Xi Z."/>
        </authorList>
    </citation>
    <scope>NUCLEOTIDE SEQUENCE [LARGE SCALE GENOMIC DNA]</scope>
    <source>
        <strain evidence="12">J267</strain>
        <tissue evidence="12">Leaf</tissue>
    </source>
</reference>
<dbReference type="OrthoDB" id="1906110at2759"/>
<gene>
    <name evidence="12" type="ORF">F0562_036183</name>
</gene>
<dbReference type="InterPro" id="IPR027417">
    <property type="entry name" value="P-loop_NTPase"/>
</dbReference>
<name>A0A5J5AF78_9ASTE</name>
<feature type="domain" description="DNA polymerase III subunit gamma/tau helical lid" evidence="10">
    <location>
        <begin position="391"/>
        <end position="436"/>
    </location>
</feature>
<dbReference type="GO" id="GO:0005524">
    <property type="term" value="F:ATP binding"/>
    <property type="evidence" value="ECO:0007669"/>
    <property type="project" value="UniProtKB-KW"/>
</dbReference>
<dbReference type="SUPFAM" id="SSF48019">
    <property type="entry name" value="post-AAA+ oligomerization domain-like"/>
    <property type="match status" value="1"/>
</dbReference>
<dbReference type="Pfam" id="PF23007">
    <property type="entry name" value="DnaA_N-like_STI"/>
    <property type="match status" value="1"/>
</dbReference>
<evidence type="ECO:0000256" key="2">
    <source>
        <dbReference type="ARBA" id="ARBA00022723"/>
    </source>
</evidence>
<dbReference type="FunFam" id="1.10.8.60:FF:000013">
    <property type="entry name" value="DNA polymerase III subunit gamma/tau"/>
    <property type="match status" value="1"/>
</dbReference>
<keyword evidence="2" id="KW-0479">Metal-binding</keyword>
<evidence type="ECO:0000313" key="12">
    <source>
        <dbReference type="EMBL" id="KAA8528828.1"/>
    </source>
</evidence>
<dbReference type="InterPro" id="IPR012763">
    <property type="entry name" value="DNA_pol_III_sug/sutau_N"/>
</dbReference>
<dbReference type="GO" id="GO:0003887">
    <property type="term" value="F:DNA-directed DNA polymerase activity"/>
    <property type="evidence" value="ECO:0007669"/>
    <property type="project" value="InterPro"/>
</dbReference>
<feature type="region of interest" description="Disordered" evidence="8">
    <location>
        <begin position="1"/>
        <end position="58"/>
    </location>
</feature>
<dbReference type="GO" id="GO:0003689">
    <property type="term" value="F:DNA clamp loader activity"/>
    <property type="evidence" value="ECO:0007669"/>
    <property type="project" value="TreeGrafter"/>
</dbReference>
<dbReference type="Gene3D" id="1.10.8.60">
    <property type="match status" value="1"/>
</dbReference>
<protein>
    <submittedName>
        <fullName evidence="12">Uncharacterized protein</fullName>
    </submittedName>
</protein>
<dbReference type="InterPro" id="IPR050238">
    <property type="entry name" value="DNA_Rep/Repair_Clamp_Loader"/>
</dbReference>
<evidence type="ECO:0000256" key="6">
    <source>
        <dbReference type="ARBA" id="ARBA00023054"/>
    </source>
</evidence>
<dbReference type="CDD" id="cd18137">
    <property type="entry name" value="HLD_clamp_pol_III_gamma_tau"/>
    <property type="match status" value="1"/>
</dbReference>
<evidence type="ECO:0000256" key="5">
    <source>
        <dbReference type="ARBA" id="ARBA00022840"/>
    </source>
</evidence>
<feature type="coiled-coil region" evidence="7">
    <location>
        <begin position="408"/>
        <end position="435"/>
    </location>
</feature>
<sequence>MAAQVSIQNHCPYQNDTSRTDVTKQVGDKEGLRRVRKTRPRSSSSLVGCPGRPSQHRSTVTGQFRRCSSLSLSADLTDATSLAAAMEQSLKLVGDSFLVKSSLAPSTSKKAPTLPKQKKKIATTLKTRSMGCILPWRWSRMHKRIKRRKVVYLIKRKTNDRSEKRTVTKANCPQGRVCSALEASREKIDNMSQDSICVFSFNSAYQSKDDIHLNKSFSQKYQPKNFQDIAGHEITIKAISNAVEKKKIAPLYHFHGPSGTGKTSTARIFAMALNCESSTHIKPCWSCRGCSRSLYVMELCSGSRLAGFERIKTLLQSTSFTQAIPGFKVLIIEECHSFTAKAWDELLGILEGGYGSTVVYVLITSDANMVPKNISSRCQKFCFSKLKEEDITLKLEKIVAHEDIGIEREALKLIIAKAEGSLREAENILDQLVLLGSTITSSMVQQLVGLVPHNKLIDLLTTAISGDTIKTIRYTRELMATGVEPQALVSQLASLITDIFSGAAVADSSSSAGPSSNKGLLRGRSQLTNTQSERLCHALRILLETETELRSSTDQTSGIFSALVEITSKDSCNKISTGIFSPRKVTLPSGDKPNKNSEAIQGQGLSHSRSSTDHHSICRTSEQLDIDRIEPSTTTKSIDKTKRRRANAIVHLMFKSPEDKMAALICEESISMALKKAIGCPVTVNMSLEPAGLGIIEENTYYIKSQLVDRSHSKQWQRTSFLPEFIHSKNSEAETHCGIAQESIPPSENLRPMKLKDSRPSGENVGSPSEQKEATIARPQQIAPLLGLLTQKNQFDMSVNPERDIFTRGQTSIGTADMVTANNPKHRWLSLSSIPQSDASVEPYSQDILFENANRERESKARKNHKLQKGFSKATEDHHSKNSAMHAQLNRSWSCTDILCPRKTGKNHAARSLSLYPKFTKVRTCEKEFNLGQANLLLATEYVLTFLICLTYKMPMLGLHPRNEGKKDRQIALQKLDKI</sequence>
<proteinExistence type="inferred from homology"/>
<dbReference type="InterPro" id="IPR054506">
    <property type="entry name" value="DnaA_N-like_STI"/>
</dbReference>
<feature type="region of interest" description="Disordered" evidence="8">
    <location>
        <begin position="856"/>
        <end position="880"/>
    </location>
</feature>
<dbReference type="Gene3D" id="3.40.50.300">
    <property type="entry name" value="P-loop containing nucleotide triphosphate hydrolases"/>
    <property type="match status" value="1"/>
</dbReference>
<dbReference type="PANTHER" id="PTHR11669">
    <property type="entry name" value="REPLICATION FACTOR C / DNA POLYMERASE III GAMMA-TAU SUBUNIT"/>
    <property type="match status" value="1"/>
</dbReference>
<dbReference type="GO" id="GO:0009360">
    <property type="term" value="C:DNA polymerase III complex"/>
    <property type="evidence" value="ECO:0007669"/>
    <property type="project" value="InterPro"/>
</dbReference>
<feature type="compositionally biased region" description="Polar residues" evidence="8">
    <location>
        <begin position="1"/>
        <end position="17"/>
    </location>
</feature>
<dbReference type="GO" id="GO:0046872">
    <property type="term" value="F:metal ion binding"/>
    <property type="evidence" value="ECO:0007669"/>
    <property type="project" value="UniProtKB-KW"/>
</dbReference>
<keyword evidence="3" id="KW-0547">Nucleotide-binding</keyword>
<dbReference type="NCBIfam" id="TIGR02397">
    <property type="entry name" value="dnaX_nterm"/>
    <property type="match status" value="1"/>
</dbReference>
<dbReference type="GO" id="GO:0003677">
    <property type="term" value="F:DNA binding"/>
    <property type="evidence" value="ECO:0007669"/>
    <property type="project" value="InterPro"/>
</dbReference>